<comment type="similarity">
    <text evidence="1">Belongs to the tannase family.</text>
</comment>
<keyword evidence="4 8" id="KW-0732">Signal</keyword>
<dbReference type="PANTHER" id="PTHR33938">
    <property type="entry name" value="FERULOYL ESTERASE B-RELATED"/>
    <property type="match status" value="1"/>
</dbReference>
<organism evidence="9 10">
    <name type="scientific">Gemmatirosa kalamazoonensis</name>
    <dbReference type="NCBI Taxonomy" id="861299"/>
    <lineage>
        <taxon>Bacteria</taxon>
        <taxon>Pseudomonadati</taxon>
        <taxon>Gemmatimonadota</taxon>
        <taxon>Gemmatimonadia</taxon>
        <taxon>Gemmatimonadales</taxon>
        <taxon>Gemmatimonadaceae</taxon>
        <taxon>Gemmatirosa</taxon>
    </lineage>
</organism>
<dbReference type="eggNOG" id="COG1506">
    <property type="taxonomic scope" value="Bacteria"/>
</dbReference>
<keyword evidence="10" id="KW-1185">Reference proteome</keyword>
<dbReference type="InterPro" id="IPR029058">
    <property type="entry name" value="AB_hydrolase_fold"/>
</dbReference>
<keyword evidence="2" id="KW-0719">Serine esterase</keyword>
<keyword evidence="7" id="KW-1015">Disulfide bond</keyword>
<protein>
    <submittedName>
        <fullName evidence="9">Tannase and feruloyl esterase</fullName>
    </submittedName>
</protein>
<dbReference type="AlphaFoldDB" id="W0RC15"/>
<dbReference type="GO" id="GO:0046872">
    <property type="term" value="F:metal ion binding"/>
    <property type="evidence" value="ECO:0007669"/>
    <property type="project" value="UniProtKB-KW"/>
</dbReference>
<evidence type="ECO:0000256" key="3">
    <source>
        <dbReference type="ARBA" id="ARBA00022723"/>
    </source>
</evidence>
<dbReference type="Pfam" id="PF07519">
    <property type="entry name" value="Tannase"/>
    <property type="match status" value="1"/>
</dbReference>
<dbReference type="OrthoDB" id="176867at2"/>
<dbReference type="GO" id="GO:0052689">
    <property type="term" value="F:carboxylic ester hydrolase activity"/>
    <property type="evidence" value="ECO:0007669"/>
    <property type="project" value="UniProtKB-KW"/>
</dbReference>
<dbReference type="InParanoid" id="W0RC15"/>
<gene>
    <name evidence="9" type="ORF">J421_0784</name>
</gene>
<keyword evidence="6" id="KW-0106">Calcium</keyword>
<feature type="signal peptide" evidence="8">
    <location>
        <begin position="1"/>
        <end position="18"/>
    </location>
</feature>
<evidence type="ECO:0000256" key="2">
    <source>
        <dbReference type="ARBA" id="ARBA00022487"/>
    </source>
</evidence>
<dbReference type="Proteomes" id="UP000019151">
    <property type="component" value="Chromosome"/>
</dbReference>
<dbReference type="EMBL" id="CP007128">
    <property type="protein sequence ID" value="AHG88321.1"/>
    <property type="molecule type" value="Genomic_DNA"/>
</dbReference>
<proteinExistence type="inferred from homology"/>
<reference evidence="9 10" key="1">
    <citation type="journal article" date="2014" name="Genome Announc.">
        <title>Genome Sequence and Methylome of Soil Bacterium Gemmatirosa kalamazoonensis KBS708T, a Member of the Rarely Cultivated Gemmatimonadetes Phylum.</title>
        <authorList>
            <person name="Debruyn J.M."/>
            <person name="Radosevich M."/>
            <person name="Wommack K.E."/>
            <person name="Polson S.W."/>
            <person name="Hauser L.J."/>
            <person name="Fawaz M.N."/>
            <person name="Korlach J."/>
            <person name="Tsai Y.C."/>
        </authorList>
    </citation>
    <scope>NUCLEOTIDE SEQUENCE [LARGE SCALE GENOMIC DNA]</scope>
    <source>
        <strain evidence="9 10">KBS708</strain>
    </source>
</reference>
<evidence type="ECO:0000256" key="1">
    <source>
        <dbReference type="ARBA" id="ARBA00006249"/>
    </source>
</evidence>
<sequence length="522" mass="55906">MRLTVTPLIGLALTAALAAPSAAQQAQGGADTLRAPAGGCTGLRALRLPDVRLTAVDDVRAPSRDDDARVPHCRVAGVVGKAIRFVVVLPDAWTGRLYMGGNGGFAGSLNRGALATANQGYVAVTTDTGHDDDGGSARWALNDVERQLDYAYVGVHRTVEVAKVLAKAYYGVEPRYAYFAGCSNGGRQALMEVQRYPDDFDGVIAGAPAAQFTRIGISFVKNLQATYPTPRTFRTPVVTQASLDLLSRKVLDACDAIDGVTDGVIDDPRDCHFAVASIKACPSDRAAPDCLTRAQRAAIVTIYAPTTDARGAVIYPGQPFGGEAFAEGWPAWITGSDTALIRSLGAPNAQAMFAIQGARYLTFGDSTWDYSRYDRARMLADTRRTASFLDAVDPDLSRFAARKGKLLLYHGWADPALNPLATIDYYDQVRARDPAAPDYARLFLMPGVLHCAGGAGPDQAPWLRTVVDWVEHGRAPERIVAVKRDTTGRVTRSRPLCAYPQRAVYTGSGSTDAEASFACRAR</sequence>
<dbReference type="Gene3D" id="3.40.50.1820">
    <property type="entry name" value="alpha/beta hydrolase"/>
    <property type="match status" value="1"/>
</dbReference>
<evidence type="ECO:0000256" key="8">
    <source>
        <dbReference type="SAM" id="SignalP"/>
    </source>
</evidence>
<evidence type="ECO:0000313" key="10">
    <source>
        <dbReference type="Proteomes" id="UP000019151"/>
    </source>
</evidence>
<evidence type="ECO:0000256" key="5">
    <source>
        <dbReference type="ARBA" id="ARBA00022801"/>
    </source>
</evidence>
<dbReference type="HOGENOM" id="CLU_014819_4_1_0"/>
<evidence type="ECO:0000256" key="4">
    <source>
        <dbReference type="ARBA" id="ARBA00022729"/>
    </source>
</evidence>
<dbReference type="SUPFAM" id="SSF53474">
    <property type="entry name" value="alpha/beta-Hydrolases"/>
    <property type="match status" value="1"/>
</dbReference>
<dbReference type="InterPro" id="IPR011118">
    <property type="entry name" value="Tannase/feruloyl_esterase"/>
</dbReference>
<evidence type="ECO:0000313" key="9">
    <source>
        <dbReference type="EMBL" id="AHG88321.1"/>
    </source>
</evidence>
<evidence type="ECO:0000256" key="7">
    <source>
        <dbReference type="ARBA" id="ARBA00023157"/>
    </source>
</evidence>
<keyword evidence="5" id="KW-0378">Hydrolase</keyword>
<dbReference type="KEGG" id="gba:J421_0784"/>
<feature type="chain" id="PRO_5004795304" evidence="8">
    <location>
        <begin position="19"/>
        <end position="522"/>
    </location>
</feature>
<accession>W0RC15</accession>
<keyword evidence="3" id="KW-0479">Metal-binding</keyword>
<dbReference type="STRING" id="861299.J421_0784"/>
<evidence type="ECO:0000256" key="6">
    <source>
        <dbReference type="ARBA" id="ARBA00022837"/>
    </source>
</evidence>
<name>W0RC15_9BACT</name>
<dbReference type="RefSeq" id="WP_025409866.1">
    <property type="nucleotide sequence ID" value="NZ_CP007128.1"/>
</dbReference>
<dbReference type="PANTHER" id="PTHR33938:SF15">
    <property type="entry name" value="FERULOYL ESTERASE B-RELATED"/>
    <property type="match status" value="1"/>
</dbReference>
<dbReference type="PATRIC" id="fig|861299.3.peg.798"/>